<dbReference type="InterPro" id="IPR025110">
    <property type="entry name" value="AMP-bd_C"/>
</dbReference>
<dbReference type="GO" id="GO:0044550">
    <property type="term" value="P:secondary metabolite biosynthetic process"/>
    <property type="evidence" value="ECO:0007669"/>
    <property type="project" value="TreeGrafter"/>
</dbReference>
<dbReference type="InterPro" id="IPR020806">
    <property type="entry name" value="PKS_PP-bd"/>
</dbReference>
<dbReference type="InterPro" id="IPR023213">
    <property type="entry name" value="CAT-like_dom_sf"/>
</dbReference>
<dbReference type="Gene3D" id="3.30.559.30">
    <property type="entry name" value="Nonribosomal peptide synthetase, condensation domain"/>
    <property type="match status" value="2"/>
</dbReference>
<dbReference type="AlphaFoldDB" id="A0A1X7HCU1"/>
<dbReference type="Gene3D" id="3.40.50.12780">
    <property type="entry name" value="N-terminal domain of ligase-like"/>
    <property type="match status" value="2"/>
</dbReference>
<gene>
    <name evidence="6" type="ORF">SAMN06295900_1361</name>
</gene>
<dbReference type="GO" id="GO:0072330">
    <property type="term" value="P:monocarboxylic acid biosynthetic process"/>
    <property type="evidence" value="ECO:0007669"/>
    <property type="project" value="UniProtKB-ARBA"/>
</dbReference>
<evidence type="ECO:0000256" key="1">
    <source>
        <dbReference type="ARBA" id="ARBA00001957"/>
    </source>
</evidence>
<evidence type="ECO:0000313" key="6">
    <source>
        <dbReference type="EMBL" id="SMF83589.1"/>
    </source>
</evidence>
<dbReference type="FunFam" id="1.10.1200.10:FF:000016">
    <property type="entry name" value="Non-ribosomal peptide synthase"/>
    <property type="match status" value="1"/>
</dbReference>
<dbReference type="Gene3D" id="3.30.300.30">
    <property type="match status" value="1"/>
</dbReference>
<dbReference type="GO" id="GO:0043041">
    <property type="term" value="P:amino acid activation for nonribosomal peptide biosynthetic process"/>
    <property type="evidence" value="ECO:0007669"/>
    <property type="project" value="TreeGrafter"/>
</dbReference>
<comment type="cofactor">
    <cofactor evidence="1">
        <name>pantetheine 4'-phosphate</name>
        <dbReference type="ChEBI" id="CHEBI:47942"/>
    </cofactor>
</comment>
<dbReference type="InterPro" id="IPR000873">
    <property type="entry name" value="AMP-dep_synth/lig_dom"/>
</dbReference>
<dbReference type="PROSITE" id="PS00012">
    <property type="entry name" value="PHOSPHOPANTETHEINE"/>
    <property type="match status" value="1"/>
</dbReference>
<dbReference type="SUPFAM" id="SSF52777">
    <property type="entry name" value="CoA-dependent acyltransferases"/>
    <property type="match status" value="4"/>
</dbReference>
<dbReference type="GO" id="GO:0005737">
    <property type="term" value="C:cytoplasm"/>
    <property type="evidence" value="ECO:0007669"/>
    <property type="project" value="TreeGrafter"/>
</dbReference>
<dbReference type="Proteomes" id="UP000192911">
    <property type="component" value="Unassembled WGS sequence"/>
</dbReference>
<dbReference type="SMART" id="SM00823">
    <property type="entry name" value="PKS_PP"/>
    <property type="match status" value="1"/>
</dbReference>
<feature type="compositionally biased region" description="Basic and acidic residues" evidence="4">
    <location>
        <begin position="81"/>
        <end position="90"/>
    </location>
</feature>
<keyword evidence="7" id="KW-1185">Reference proteome</keyword>
<dbReference type="GO" id="GO:0031177">
    <property type="term" value="F:phosphopantetheine binding"/>
    <property type="evidence" value="ECO:0007669"/>
    <property type="project" value="InterPro"/>
</dbReference>
<dbReference type="Gene3D" id="3.40.50.1820">
    <property type="entry name" value="alpha/beta hydrolase"/>
    <property type="match status" value="1"/>
</dbReference>
<organism evidence="6 7">
    <name type="scientific">Trinickia caryophylli</name>
    <name type="common">Paraburkholderia caryophylli</name>
    <dbReference type="NCBI Taxonomy" id="28094"/>
    <lineage>
        <taxon>Bacteria</taxon>
        <taxon>Pseudomonadati</taxon>
        <taxon>Pseudomonadota</taxon>
        <taxon>Betaproteobacteria</taxon>
        <taxon>Burkholderiales</taxon>
        <taxon>Burkholderiaceae</taxon>
        <taxon>Trinickia</taxon>
    </lineage>
</organism>
<dbReference type="Pfam" id="PF00501">
    <property type="entry name" value="AMP-binding"/>
    <property type="match status" value="1"/>
</dbReference>
<dbReference type="Pfam" id="PF00668">
    <property type="entry name" value="Condensation"/>
    <property type="match status" value="2"/>
</dbReference>
<evidence type="ECO:0000256" key="2">
    <source>
        <dbReference type="ARBA" id="ARBA00022450"/>
    </source>
</evidence>
<dbReference type="FunFam" id="3.30.300.30:FF:000010">
    <property type="entry name" value="Enterobactin synthetase component F"/>
    <property type="match status" value="1"/>
</dbReference>
<feature type="region of interest" description="Disordered" evidence="4">
    <location>
        <begin position="81"/>
        <end position="104"/>
    </location>
</feature>
<dbReference type="InterPro" id="IPR036736">
    <property type="entry name" value="ACP-like_sf"/>
</dbReference>
<evidence type="ECO:0000259" key="5">
    <source>
        <dbReference type="PROSITE" id="PS50075"/>
    </source>
</evidence>
<dbReference type="InterPro" id="IPR029058">
    <property type="entry name" value="AB_hydrolase_fold"/>
</dbReference>
<dbReference type="GO" id="GO:0003824">
    <property type="term" value="F:catalytic activity"/>
    <property type="evidence" value="ECO:0007669"/>
    <property type="project" value="InterPro"/>
</dbReference>
<evidence type="ECO:0000256" key="3">
    <source>
        <dbReference type="ARBA" id="ARBA00022553"/>
    </source>
</evidence>
<dbReference type="OrthoDB" id="6297021at2"/>
<keyword evidence="2" id="KW-0596">Phosphopantetheine</keyword>
<dbReference type="InterPro" id="IPR045851">
    <property type="entry name" value="AMP-bd_C_sf"/>
</dbReference>
<accession>A0A1X7HCU1</accession>
<reference evidence="7" key="1">
    <citation type="submission" date="2017-04" db="EMBL/GenBank/DDBJ databases">
        <authorList>
            <person name="Varghese N."/>
            <person name="Submissions S."/>
        </authorList>
    </citation>
    <scope>NUCLEOTIDE SEQUENCE [LARGE SCALE GENOMIC DNA]</scope>
    <source>
        <strain evidence="7">Ballard 720</strain>
    </source>
</reference>
<keyword evidence="3" id="KW-0597">Phosphoprotein</keyword>
<dbReference type="STRING" id="28094.SAMN06295900_1361"/>
<evidence type="ECO:0000256" key="4">
    <source>
        <dbReference type="SAM" id="MobiDB-lite"/>
    </source>
</evidence>
<dbReference type="InterPro" id="IPR001242">
    <property type="entry name" value="Condensation_dom"/>
</dbReference>
<dbReference type="Pfam" id="PF13193">
    <property type="entry name" value="AMP-binding_C"/>
    <property type="match status" value="1"/>
</dbReference>
<feature type="domain" description="Carrier" evidence="5">
    <location>
        <begin position="165"/>
        <end position="240"/>
    </location>
</feature>
<protein>
    <submittedName>
        <fullName evidence="6">AMP-binding enzyme</fullName>
    </submittedName>
</protein>
<feature type="non-terminal residue" evidence="6">
    <location>
        <position position="1222"/>
    </location>
</feature>
<dbReference type="InterPro" id="IPR009081">
    <property type="entry name" value="PP-bd_ACP"/>
</dbReference>
<dbReference type="PANTHER" id="PTHR45527:SF1">
    <property type="entry name" value="FATTY ACID SYNTHASE"/>
    <property type="match status" value="1"/>
</dbReference>
<dbReference type="InterPro" id="IPR042099">
    <property type="entry name" value="ANL_N_sf"/>
</dbReference>
<sequence length="1222" mass="134489">DARMYRTGDLARYLPDGNIVFLGRNDEQIKIRGFRIEPAEIEAQLAAHPAVREAVVIARGHEHGEDEKRLVAYVTLKRPDQDGAGFRDTDAEPANGSGNDTQQSFRTANLPQLLRSYLQTRLPEHMVPAAFVMLDALPLTPNGKLDRKALPAPDDDAFAHVAYEPPRGAIEQAIADIWRSLLDVQRIGRHDHFFELGGHSILAVRMIARLHAATGTVLPLRAAFDAPTVADLALALQSARDGQPNDAPLELVVADRAKPLPVSFAEERVLAVQADAARAAMLNSSRVFALSGVIRPALLKQALAFVVRRHEILRTHYKLDEDTGRFVAIIDTPDAWQLTVKQASGHEGEAIRLAQAAAMQSPDCMTGPVFGAVLWMESPERAALVLSIHHIAMDAASWKTVWRDFALAYDALADADAPACKPLALQYRDFAAWERMHLDEDRLSALRQTWRERLAGAPVCVDLPFDRPRPASLSDRAGQTARTLARTLADAVKQTAAQHRVTPFIVLETTLALLTAQLSHGREVVIGTVADGRRHSAVEDMVGLFVNTIPLRHAIARDAPLSEHLARTAHELVGALEASELPFADIVSAVNPVRAASHDPVFQVFCQFQHGFGSTRTDLAGLRIDALARETVGRGAELAVMFHETDESVRLDVSYSADLFDAGTAEAIVELYLSLLAHVLRHPSTPIADVWRYATDDARTGAHGAAVARLLEPRAPVPGSWYAFSPAQQSVWLQEQAAPRGTSFFSVAAMRCPATADRARVKAAARALIDQHQSFWLEWTPAGLQREAAAPTTRFEEHRLADTAHGPDAMQAVLAWHRHQNENGDARTSSVAVFEGDEELIVALRSHHVQNDGWSAIRFFERFAKNYTALAKDSGHRFAMDRRFLDTLQAEDRYLASPAYERDAEYWRAACARMDGPPLVTQLADRPNAALAADRVESVRRIVDPALQTALAHAAASLSVSQAEYLTALTTLYLARVARTRDPVIGVSFLNRTKESLDIPGQFAKVIPLHVMLGGTDTPVRAIVHNARDAFRDALDHGRYPYGEMVRQYRLAPRHIDVSVNTLFLRHPVTIGGDAAPIQWLCGPENGLSFLFTQFGRTAPIELELRFNRGCFEYATVARHAERLLAFLATACAAPEHRADELPIVTEHERHLLLDAWNATDAEFPERSCLHQLFEAQAERAPDAIAVIDGERSCSYGELNARANQLAHHLIQCGVVPDARVA</sequence>
<dbReference type="RefSeq" id="WP_139831249.1">
    <property type="nucleotide sequence ID" value="NZ_FXAH01000036.1"/>
</dbReference>
<dbReference type="SUPFAM" id="SSF47336">
    <property type="entry name" value="ACP-like"/>
    <property type="match status" value="1"/>
</dbReference>
<evidence type="ECO:0000313" key="7">
    <source>
        <dbReference type="Proteomes" id="UP000192911"/>
    </source>
</evidence>
<dbReference type="Pfam" id="PF00550">
    <property type="entry name" value="PP-binding"/>
    <property type="match status" value="1"/>
</dbReference>
<dbReference type="InterPro" id="IPR006162">
    <property type="entry name" value="Ppantetheine_attach_site"/>
</dbReference>
<feature type="non-terminal residue" evidence="6">
    <location>
        <position position="1"/>
    </location>
</feature>
<dbReference type="EMBL" id="FXAH01000036">
    <property type="protein sequence ID" value="SMF83589.1"/>
    <property type="molecule type" value="Genomic_DNA"/>
</dbReference>
<dbReference type="SUPFAM" id="SSF56801">
    <property type="entry name" value="Acetyl-CoA synthetase-like"/>
    <property type="match status" value="2"/>
</dbReference>
<dbReference type="PROSITE" id="PS50075">
    <property type="entry name" value="CARRIER"/>
    <property type="match status" value="1"/>
</dbReference>
<dbReference type="PANTHER" id="PTHR45527">
    <property type="entry name" value="NONRIBOSOMAL PEPTIDE SYNTHETASE"/>
    <property type="match status" value="1"/>
</dbReference>
<proteinExistence type="predicted"/>
<name>A0A1X7HCU1_TRICW</name>
<dbReference type="Gene3D" id="3.30.559.10">
    <property type="entry name" value="Chloramphenicol acetyltransferase-like domain"/>
    <property type="match status" value="2"/>
</dbReference>